<organism evidence="2 3">
    <name type="scientific">Neolewinella marina</name>
    <dbReference type="NCBI Taxonomy" id="438751"/>
    <lineage>
        <taxon>Bacteria</taxon>
        <taxon>Pseudomonadati</taxon>
        <taxon>Bacteroidota</taxon>
        <taxon>Saprospiria</taxon>
        <taxon>Saprospirales</taxon>
        <taxon>Lewinellaceae</taxon>
        <taxon>Neolewinella</taxon>
    </lineage>
</organism>
<gene>
    <name evidence="2" type="ORF">CGL56_09170</name>
</gene>
<evidence type="ECO:0000256" key="1">
    <source>
        <dbReference type="SAM" id="Phobius"/>
    </source>
</evidence>
<evidence type="ECO:0000313" key="2">
    <source>
        <dbReference type="EMBL" id="PHK98631.1"/>
    </source>
</evidence>
<dbReference type="AlphaFoldDB" id="A0A2G0CF84"/>
<name>A0A2G0CF84_9BACT</name>
<keyword evidence="1" id="KW-0812">Transmembrane</keyword>
<keyword evidence="3" id="KW-1185">Reference proteome</keyword>
<evidence type="ECO:0000313" key="3">
    <source>
        <dbReference type="Proteomes" id="UP000226437"/>
    </source>
</evidence>
<proteinExistence type="predicted"/>
<sequence length="66" mass="7387">MCPGKTTRFGGALEQFHLNTHEMQLPDFFSRRHPLLKLAGLPGLLYTLTLFLSFVAGYFLGYAPLA</sequence>
<keyword evidence="1" id="KW-1133">Transmembrane helix</keyword>
<protein>
    <submittedName>
        <fullName evidence="2">Uncharacterized protein</fullName>
    </submittedName>
</protein>
<keyword evidence="1" id="KW-0472">Membrane</keyword>
<dbReference type="Proteomes" id="UP000226437">
    <property type="component" value="Unassembled WGS sequence"/>
</dbReference>
<accession>A0A2G0CF84</accession>
<comment type="caution">
    <text evidence="2">The sequence shown here is derived from an EMBL/GenBank/DDBJ whole genome shotgun (WGS) entry which is preliminary data.</text>
</comment>
<dbReference type="EMBL" id="PDLO01000003">
    <property type="protein sequence ID" value="PHK98631.1"/>
    <property type="molecule type" value="Genomic_DNA"/>
</dbReference>
<reference evidence="2 3" key="1">
    <citation type="submission" date="2017-10" db="EMBL/GenBank/DDBJ databases">
        <title>The draft genome sequence of Lewinella marina KCTC 32374.</title>
        <authorList>
            <person name="Wang K."/>
        </authorList>
    </citation>
    <scope>NUCLEOTIDE SEQUENCE [LARGE SCALE GENOMIC DNA]</scope>
    <source>
        <strain evidence="2 3">MKG-38</strain>
    </source>
</reference>
<feature type="transmembrane region" description="Helical" evidence="1">
    <location>
        <begin position="38"/>
        <end position="60"/>
    </location>
</feature>